<dbReference type="PATRIC" id="fig|525903.6.peg.45"/>
<comment type="pathway">
    <text evidence="2 7">Porphyrin-containing compound metabolism; protoporphyrin-IX biosynthesis; 5-aminolevulinate from L-glutamyl-tRNA(Glu): step 2/2.</text>
</comment>
<dbReference type="InterPro" id="IPR015422">
    <property type="entry name" value="PyrdxlP-dep_Trfase_small"/>
</dbReference>
<reference evidence="8 9" key="1">
    <citation type="journal article" date="2009" name="Stand. Genomic Sci.">
        <title>Complete genome sequence of Thermanaerovibrio acidaminovorans type strain (Su883).</title>
        <authorList>
            <person name="Chovatia M."/>
            <person name="Sikorski J."/>
            <person name="Schroder M."/>
            <person name="Lapidus A."/>
            <person name="Nolan M."/>
            <person name="Tice H."/>
            <person name="Glavina Del Rio T."/>
            <person name="Copeland A."/>
            <person name="Cheng J.F."/>
            <person name="Lucas S."/>
            <person name="Chen F."/>
            <person name="Bruce D."/>
            <person name="Goodwin L."/>
            <person name="Pitluck S."/>
            <person name="Ivanova N."/>
            <person name="Mavromatis K."/>
            <person name="Ovchinnikova G."/>
            <person name="Pati A."/>
            <person name="Chen A."/>
            <person name="Palaniappan K."/>
            <person name="Land M."/>
            <person name="Hauser L."/>
            <person name="Chang Y.J."/>
            <person name="Jeffries C.D."/>
            <person name="Chain P."/>
            <person name="Saunders E."/>
            <person name="Detter J.C."/>
            <person name="Brettin T."/>
            <person name="Rohde M."/>
            <person name="Goker M."/>
            <person name="Spring S."/>
            <person name="Bristow J."/>
            <person name="Markowitz V."/>
            <person name="Hugenholtz P."/>
            <person name="Kyrpides N.C."/>
            <person name="Klenk H.P."/>
            <person name="Eisen J.A."/>
        </authorList>
    </citation>
    <scope>NUCLEOTIDE SEQUENCE [LARGE SCALE GENOMIC DNA]</scope>
    <source>
        <strain evidence="9">ATCC 49978 / DSM 6589 / Su883</strain>
    </source>
</reference>
<dbReference type="HAMAP" id="MF_00375">
    <property type="entry name" value="HemL_aminotrans_3"/>
    <property type="match status" value="1"/>
</dbReference>
<keyword evidence="9" id="KW-1185">Reference proteome</keyword>
<comment type="subcellular location">
    <subcellularLocation>
        <location evidence="7">Cytoplasm</location>
    </subcellularLocation>
</comment>
<dbReference type="NCBIfam" id="NF000818">
    <property type="entry name" value="PRK00062.1"/>
    <property type="match status" value="1"/>
</dbReference>
<dbReference type="InterPro" id="IPR005814">
    <property type="entry name" value="Aminotrans_3"/>
</dbReference>
<dbReference type="FunFam" id="3.40.640.10:FF:000021">
    <property type="entry name" value="Glutamate-1-semialdehyde 2,1-aminomutase"/>
    <property type="match status" value="1"/>
</dbReference>
<dbReference type="OrthoDB" id="1906at2"/>
<dbReference type="GO" id="GO:0042286">
    <property type="term" value="F:glutamate-1-semialdehyde 2,1-aminomutase activity"/>
    <property type="evidence" value="ECO:0007669"/>
    <property type="project" value="UniProtKB-UniRule"/>
</dbReference>
<sequence>MSSGKSNLECFERAQRSLVGGVNSPVRAFGAVGGTPRFFERARGCHLYDVEGNRYVDHVMSWGPMILGHGHPEVLEAVHRAVDAALTFGACSPLEADLAEMIKAKFPSMDLIRFTSSGTEAVMGAVRLARGFTRRDLIVKFAGCYHGHGDSLLVSAGSGALTFGTPSSPGVTRACGAQTLVLPYNDISAAREAFRRFGGQIAGVLVEPWGGNMGLVPPVEGFLEGLREVTLEDGALLIFDEVITGFRVPQGGVQGLLGIRPDITCLGKVIGGGMPVGAFGGRRDVMEHLSPLGPVYQAGTLSGNPVAMACGIATLRCLTDRAYVELEEKGAYLEGAILEAARSAGIPGSVTRLGSALGLFLGPVPRNLEEVKATRVDLYPRLFHLMLDQGVYLPPSAFETFFVSLAHGTEDLEQTGRAFAEAFRALKGMM</sequence>
<dbReference type="PANTHER" id="PTHR43713">
    <property type="entry name" value="GLUTAMATE-1-SEMIALDEHYDE 2,1-AMINOMUTASE"/>
    <property type="match status" value="1"/>
</dbReference>
<proteinExistence type="inferred from homology"/>
<dbReference type="AlphaFoldDB" id="D1B7M9"/>
<evidence type="ECO:0000256" key="7">
    <source>
        <dbReference type="HAMAP-Rule" id="MF_00375"/>
    </source>
</evidence>
<keyword evidence="4 7" id="KW-0663">Pyridoxal phosphate</keyword>
<organism evidence="8 9">
    <name type="scientific">Thermanaerovibrio acidaminovorans (strain ATCC 49978 / DSM 6589 / Su883)</name>
    <name type="common">Selenomonas acidaminovorans</name>
    <dbReference type="NCBI Taxonomy" id="525903"/>
    <lineage>
        <taxon>Bacteria</taxon>
        <taxon>Thermotogati</taxon>
        <taxon>Synergistota</taxon>
        <taxon>Synergistia</taxon>
        <taxon>Synergistales</taxon>
        <taxon>Synergistaceae</taxon>
        <taxon>Thermanaerovibrio</taxon>
    </lineage>
</organism>
<protein>
    <recommendedName>
        <fullName evidence="7">Glutamate-1-semialdehyde 2,1-aminomutase</fullName>
        <shortName evidence="7">GSA</shortName>
        <ecNumber evidence="7">5.4.3.8</ecNumber>
    </recommendedName>
    <alternativeName>
        <fullName evidence="7">Glutamate-1-semialdehyde aminotransferase</fullName>
        <shortName evidence="7">GSA-AT</shortName>
    </alternativeName>
</protein>
<dbReference type="EnsemblBacteria" id="ACZ18282">
    <property type="protein sequence ID" value="ACZ18282"/>
    <property type="gene ID" value="Taci_0042"/>
</dbReference>
<evidence type="ECO:0000256" key="2">
    <source>
        <dbReference type="ARBA" id="ARBA00004819"/>
    </source>
</evidence>
<evidence type="ECO:0000313" key="9">
    <source>
        <dbReference type="Proteomes" id="UP000002030"/>
    </source>
</evidence>
<comment type="cofactor">
    <cofactor evidence="1 7">
        <name>pyridoxal 5'-phosphate</name>
        <dbReference type="ChEBI" id="CHEBI:597326"/>
    </cofactor>
</comment>
<keyword evidence="7" id="KW-0963">Cytoplasm</keyword>
<dbReference type="Gene3D" id="3.90.1150.10">
    <property type="entry name" value="Aspartate Aminotransferase, domain 1"/>
    <property type="match status" value="1"/>
</dbReference>
<keyword evidence="6 7" id="KW-0627">Porphyrin biosynthesis</keyword>
<evidence type="ECO:0000256" key="3">
    <source>
        <dbReference type="ARBA" id="ARBA00008981"/>
    </source>
</evidence>
<gene>
    <name evidence="7" type="primary">hemL</name>
    <name evidence="8" type="ordered locus">Taci_0042</name>
</gene>
<dbReference type="InterPro" id="IPR015421">
    <property type="entry name" value="PyrdxlP-dep_Trfase_major"/>
</dbReference>
<name>D1B7M9_THEAS</name>
<dbReference type="eggNOG" id="COG0001">
    <property type="taxonomic scope" value="Bacteria"/>
</dbReference>
<dbReference type="InterPro" id="IPR015424">
    <property type="entry name" value="PyrdxlP-dep_Trfase"/>
</dbReference>
<dbReference type="STRING" id="525903.Taci_0042"/>
<dbReference type="GO" id="GO:0005737">
    <property type="term" value="C:cytoplasm"/>
    <property type="evidence" value="ECO:0007669"/>
    <property type="project" value="UniProtKB-SubCell"/>
</dbReference>
<dbReference type="UniPathway" id="UPA00251">
    <property type="reaction ID" value="UER00317"/>
</dbReference>
<dbReference type="PANTHER" id="PTHR43713:SF3">
    <property type="entry name" value="GLUTAMATE-1-SEMIALDEHYDE 2,1-AMINOMUTASE 1, CHLOROPLASTIC-RELATED"/>
    <property type="match status" value="1"/>
</dbReference>
<evidence type="ECO:0000313" key="8">
    <source>
        <dbReference type="EMBL" id="ACZ18282.1"/>
    </source>
</evidence>
<evidence type="ECO:0000256" key="4">
    <source>
        <dbReference type="ARBA" id="ARBA00022898"/>
    </source>
</evidence>
<comment type="subunit">
    <text evidence="7">Homodimer.</text>
</comment>
<dbReference type="GO" id="GO:0006782">
    <property type="term" value="P:protoporphyrinogen IX biosynthetic process"/>
    <property type="evidence" value="ECO:0007669"/>
    <property type="project" value="UniProtKB-UniRule"/>
</dbReference>
<dbReference type="KEGG" id="tai:Taci_0042"/>
<keyword evidence="5 7" id="KW-0413">Isomerase</keyword>
<feature type="modified residue" description="N6-(pyridoxal phosphate)lysine" evidence="7">
    <location>
        <position position="268"/>
    </location>
</feature>
<dbReference type="Gene3D" id="3.40.640.10">
    <property type="entry name" value="Type I PLP-dependent aspartate aminotransferase-like (Major domain)"/>
    <property type="match status" value="1"/>
</dbReference>
<dbReference type="NCBIfam" id="TIGR00713">
    <property type="entry name" value="hemL"/>
    <property type="match status" value="1"/>
</dbReference>
<accession>D1B7M9</accession>
<dbReference type="Proteomes" id="UP000002030">
    <property type="component" value="Chromosome"/>
</dbReference>
<dbReference type="CDD" id="cd00610">
    <property type="entry name" value="OAT_like"/>
    <property type="match status" value="1"/>
</dbReference>
<dbReference type="SUPFAM" id="SSF53383">
    <property type="entry name" value="PLP-dependent transferases"/>
    <property type="match status" value="1"/>
</dbReference>
<evidence type="ECO:0000256" key="5">
    <source>
        <dbReference type="ARBA" id="ARBA00023235"/>
    </source>
</evidence>
<dbReference type="EC" id="5.4.3.8" evidence="7"/>
<dbReference type="HOGENOM" id="CLU_016922_1_5_0"/>
<dbReference type="GO" id="GO:0030170">
    <property type="term" value="F:pyridoxal phosphate binding"/>
    <property type="evidence" value="ECO:0007669"/>
    <property type="project" value="InterPro"/>
</dbReference>
<dbReference type="GO" id="GO:0008483">
    <property type="term" value="F:transaminase activity"/>
    <property type="evidence" value="ECO:0007669"/>
    <property type="project" value="InterPro"/>
</dbReference>
<comment type="catalytic activity">
    <reaction evidence="7">
        <text>(S)-4-amino-5-oxopentanoate = 5-aminolevulinate</text>
        <dbReference type="Rhea" id="RHEA:14265"/>
        <dbReference type="ChEBI" id="CHEBI:57501"/>
        <dbReference type="ChEBI" id="CHEBI:356416"/>
        <dbReference type="EC" id="5.4.3.8"/>
    </reaction>
</comment>
<evidence type="ECO:0000256" key="6">
    <source>
        <dbReference type="ARBA" id="ARBA00023244"/>
    </source>
</evidence>
<comment type="similarity">
    <text evidence="3 7">Belongs to the class-III pyridoxal-phosphate-dependent aminotransferase family. HemL subfamily.</text>
</comment>
<dbReference type="Pfam" id="PF00202">
    <property type="entry name" value="Aminotran_3"/>
    <property type="match status" value="1"/>
</dbReference>
<evidence type="ECO:0000256" key="1">
    <source>
        <dbReference type="ARBA" id="ARBA00001933"/>
    </source>
</evidence>
<dbReference type="InterPro" id="IPR004639">
    <property type="entry name" value="4pyrrol_synth_GluAld_NH2Trfase"/>
</dbReference>
<dbReference type="EMBL" id="CP001818">
    <property type="protein sequence ID" value="ACZ18282.1"/>
    <property type="molecule type" value="Genomic_DNA"/>
</dbReference>
<dbReference type="RefSeq" id="WP_012868798.1">
    <property type="nucleotide sequence ID" value="NC_013522.1"/>
</dbReference>